<dbReference type="Gene3D" id="3.30.110.170">
    <property type="entry name" value="Protein of unknown function (DUF541), domain 1"/>
    <property type="match status" value="1"/>
</dbReference>
<feature type="signal peptide" evidence="1">
    <location>
        <begin position="1"/>
        <end position="28"/>
    </location>
</feature>
<dbReference type="EMBL" id="CP139781">
    <property type="protein sequence ID" value="WRQ85855.1"/>
    <property type="molecule type" value="Genomic_DNA"/>
</dbReference>
<reference evidence="2 3" key="1">
    <citation type="submission" date="2021-08" db="EMBL/GenBank/DDBJ databases">
        <authorList>
            <person name="Zhang D."/>
            <person name="Zhang A."/>
            <person name="Wang L."/>
        </authorList>
    </citation>
    <scope>NUCLEOTIDE SEQUENCE [LARGE SCALE GENOMIC DNA]</scope>
    <source>
        <strain evidence="2 3">WL0086</strain>
    </source>
</reference>
<keyword evidence="3" id="KW-1185">Reference proteome</keyword>
<proteinExistence type="predicted"/>
<dbReference type="PANTHER" id="PTHR34387:SF1">
    <property type="entry name" value="PERIPLASMIC IMMUNOGENIC PROTEIN"/>
    <property type="match status" value="1"/>
</dbReference>
<organism evidence="2 3">
    <name type="scientific">Actomonas aquatica</name>
    <dbReference type="NCBI Taxonomy" id="2866162"/>
    <lineage>
        <taxon>Bacteria</taxon>
        <taxon>Pseudomonadati</taxon>
        <taxon>Verrucomicrobiota</taxon>
        <taxon>Opitutia</taxon>
        <taxon>Opitutales</taxon>
        <taxon>Opitutaceae</taxon>
        <taxon>Actomonas</taxon>
    </lineage>
</organism>
<keyword evidence="1" id="KW-0732">Signal</keyword>
<dbReference type="Proteomes" id="UP000738431">
    <property type="component" value="Chromosome"/>
</dbReference>
<accession>A0ABZ1C2N9</accession>
<sequence>MNSIFRRFTAAALLLTAASLPLASTVRADEHSMEAERRILTVTGEDTVRIPATLAQISIIIEAREKTSAEANRAVVDPSRAVLDFLESEGAERIQAGALTLNPIYSRMKASSMADEGPQITGYQAQWNASFVVPAERAGEFASGVVEAGANRVTQFAFLAADDAIAAARTEALQSATREARATAEAVLATLDYELAEVVRIHVNTTGPVRPLQRGVMHSMAMESSAGSSAAVEPGFIDINGNVTLEVRY</sequence>
<evidence type="ECO:0000313" key="2">
    <source>
        <dbReference type="EMBL" id="WRQ85855.1"/>
    </source>
</evidence>
<dbReference type="InterPro" id="IPR052022">
    <property type="entry name" value="26kDa_periplasmic_antigen"/>
</dbReference>
<dbReference type="RefSeq" id="WP_221032674.1">
    <property type="nucleotide sequence ID" value="NZ_CP139781.1"/>
</dbReference>
<reference evidence="2 3" key="2">
    <citation type="submission" date="2023-12" db="EMBL/GenBank/DDBJ databases">
        <title>Description of an unclassified Opitutus bacterium of Verrucomicrobiota.</title>
        <authorList>
            <person name="Zhang D.-F."/>
        </authorList>
    </citation>
    <scope>NUCLEOTIDE SEQUENCE [LARGE SCALE GENOMIC DNA]</scope>
    <source>
        <strain evidence="2 3">WL0086</strain>
    </source>
</reference>
<dbReference type="Gene3D" id="3.30.70.2970">
    <property type="entry name" value="Protein of unknown function (DUF541), domain 2"/>
    <property type="match status" value="1"/>
</dbReference>
<dbReference type="InterPro" id="IPR007497">
    <property type="entry name" value="SIMPL/DUF541"/>
</dbReference>
<dbReference type="PANTHER" id="PTHR34387">
    <property type="entry name" value="SLR1258 PROTEIN"/>
    <property type="match status" value="1"/>
</dbReference>
<name>A0ABZ1C2N9_9BACT</name>
<evidence type="ECO:0000313" key="3">
    <source>
        <dbReference type="Proteomes" id="UP000738431"/>
    </source>
</evidence>
<protein>
    <submittedName>
        <fullName evidence="2">SIMPL domain-containing protein</fullName>
    </submittedName>
</protein>
<gene>
    <name evidence="2" type="ORF">K1X11_013665</name>
</gene>
<feature type="chain" id="PRO_5045977423" evidence="1">
    <location>
        <begin position="29"/>
        <end position="249"/>
    </location>
</feature>
<dbReference type="Pfam" id="PF04402">
    <property type="entry name" value="SIMPL"/>
    <property type="match status" value="1"/>
</dbReference>
<evidence type="ECO:0000256" key="1">
    <source>
        <dbReference type="SAM" id="SignalP"/>
    </source>
</evidence>